<name>A0A9D4CJ34_DREPO</name>
<dbReference type="Proteomes" id="UP000828390">
    <property type="component" value="Unassembled WGS sequence"/>
</dbReference>
<feature type="compositionally biased region" description="Polar residues" evidence="1">
    <location>
        <begin position="117"/>
        <end position="135"/>
    </location>
</feature>
<comment type="caution">
    <text evidence="2">The sequence shown here is derived from an EMBL/GenBank/DDBJ whole genome shotgun (WGS) entry which is preliminary data.</text>
</comment>
<evidence type="ECO:0000313" key="3">
    <source>
        <dbReference type="Proteomes" id="UP000828390"/>
    </source>
</evidence>
<gene>
    <name evidence="2" type="ORF">DPMN_051075</name>
</gene>
<dbReference type="AlphaFoldDB" id="A0A9D4CJ34"/>
<dbReference type="EMBL" id="JAIWYP010000012">
    <property type="protein sequence ID" value="KAH3725240.1"/>
    <property type="molecule type" value="Genomic_DNA"/>
</dbReference>
<protein>
    <submittedName>
        <fullName evidence="2">Uncharacterized protein</fullName>
    </submittedName>
</protein>
<sequence length="168" mass="18478">MSKQERMMLKQMKQLEFQRNLEKQKNSSPENLGAPIATSTPAFNPLLTSSPHPEGQQARSNPSTPLADMQVDGLVAEDNFEETSFWSQSLELDADQIANPPVQQTTSVASRRHPESTIPTSNKVAYQQQTSSTGSGPLRRPDPSKPFAIPRTVSDSSIAAKRRRTDAS</sequence>
<proteinExistence type="predicted"/>
<feature type="region of interest" description="Disordered" evidence="1">
    <location>
        <begin position="1"/>
        <end position="168"/>
    </location>
</feature>
<reference evidence="2" key="2">
    <citation type="submission" date="2020-11" db="EMBL/GenBank/DDBJ databases">
        <authorList>
            <person name="McCartney M.A."/>
            <person name="Auch B."/>
            <person name="Kono T."/>
            <person name="Mallez S."/>
            <person name="Becker A."/>
            <person name="Gohl D.M."/>
            <person name="Silverstein K.A.T."/>
            <person name="Koren S."/>
            <person name="Bechman K.B."/>
            <person name="Herman A."/>
            <person name="Abrahante J.E."/>
            <person name="Garbe J."/>
        </authorList>
    </citation>
    <scope>NUCLEOTIDE SEQUENCE</scope>
    <source>
        <strain evidence="2">Duluth1</strain>
        <tissue evidence="2">Whole animal</tissue>
    </source>
</reference>
<feature type="compositionally biased region" description="Polar residues" evidence="1">
    <location>
        <begin position="37"/>
        <end position="64"/>
    </location>
</feature>
<keyword evidence="3" id="KW-1185">Reference proteome</keyword>
<evidence type="ECO:0000256" key="1">
    <source>
        <dbReference type="SAM" id="MobiDB-lite"/>
    </source>
</evidence>
<organism evidence="2 3">
    <name type="scientific">Dreissena polymorpha</name>
    <name type="common">Zebra mussel</name>
    <name type="synonym">Mytilus polymorpha</name>
    <dbReference type="NCBI Taxonomy" id="45954"/>
    <lineage>
        <taxon>Eukaryota</taxon>
        <taxon>Metazoa</taxon>
        <taxon>Spiralia</taxon>
        <taxon>Lophotrochozoa</taxon>
        <taxon>Mollusca</taxon>
        <taxon>Bivalvia</taxon>
        <taxon>Autobranchia</taxon>
        <taxon>Heteroconchia</taxon>
        <taxon>Euheterodonta</taxon>
        <taxon>Imparidentia</taxon>
        <taxon>Neoheterodontei</taxon>
        <taxon>Myida</taxon>
        <taxon>Dreissenoidea</taxon>
        <taxon>Dreissenidae</taxon>
        <taxon>Dreissena</taxon>
    </lineage>
</organism>
<evidence type="ECO:0000313" key="2">
    <source>
        <dbReference type="EMBL" id="KAH3725240.1"/>
    </source>
</evidence>
<reference evidence="2" key="1">
    <citation type="journal article" date="2019" name="bioRxiv">
        <title>The Genome of the Zebra Mussel, Dreissena polymorpha: A Resource for Invasive Species Research.</title>
        <authorList>
            <person name="McCartney M.A."/>
            <person name="Auch B."/>
            <person name="Kono T."/>
            <person name="Mallez S."/>
            <person name="Zhang Y."/>
            <person name="Obille A."/>
            <person name="Becker A."/>
            <person name="Abrahante J.E."/>
            <person name="Garbe J."/>
            <person name="Badalamenti J.P."/>
            <person name="Herman A."/>
            <person name="Mangelson H."/>
            <person name="Liachko I."/>
            <person name="Sullivan S."/>
            <person name="Sone E.D."/>
            <person name="Koren S."/>
            <person name="Silverstein K.A.T."/>
            <person name="Beckman K.B."/>
            <person name="Gohl D.M."/>
        </authorList>
    </citation>
    <scope>NUCLEOTIDE SEQUENCE</scope>
    <source>
        <strain evidence="2">Duluth1</strain>
        <tissue evidence="2">Whole animal</tissue>
    </source>
</reference>
<accession>A0A9D4CJ34</accession>